<evidence type="ECO:0000259" key="1">
    <source>
        <dbReference type="Pfam" id="PF03496"/>
    </source>
</evidence>
<proteinExistence type="predicted"/>
<dbReference type="Proteomes" id="UP001304671">
    <property type="component" value="Unassembled WGS sequence"/>
</dbReference>
<gene>
    <name evidence="2" type="ORF">VB264_24055</name>
</gene>
<dbReference type="PROSITE" id="PS51996">
    <property type="entry name" value="TR_MART"/>
    <property type="match status" value="1"/>
</dbReference>
<feature type="domain" description="ADP ribosyltransferase" evidence="1">
    <location>
        <begin position="25"/>
        <end position="178"/>
    </location>
</feature>
<sequence length="185" mass="21820">MTAKDYAEKYLLQELREIRTSERMNVLKELSVYEKAIIFKYSDDGYESLNEKLRESGGENIPELGMLLNECLDKLPNYYGYVYRGCELTKSELDVYILKYNNKETISEYSFLSTSKRRSIAYEYCRGKYNVMFEILCKHAKEIESIAKNSIEREVLFKNNSTFEVIRVDEPTKDSTSYFITIKEI</sequence>
<dbReference type="SUPFAM" id="SSF56399">
    <property type="entry name" value="ADP-ribosylation"/>
    <property type="match status" value="1"/>
</dbReference>
<protein>
    <submittedName>
        <fullName evidence="2">ADP-ribosyltransferase</fullName>
    </submittedName>
</protein>
<accession>A0ABU5QVQ6</accession>
<reference evidence="2 3" key="1">
    <citation type="submission" date="2023-12" db="EMBL/GenBank/DDBJ databases">
        <title>Novel species of the genus Arcicella isolated from rivers.</title>
        <authorList>
            <person name="Lu H."/>
        </authorList>
    </citation>
    <scope>NUCLEOTIDE SEQUENCE [LARGE SCALE GENOMIC DNA]</scope>
    <source>
        <strain evidence="2 3">LMG 21963</strain>
    </source>
</reference>
<dbReference type="InterPro" id="IPR003540">
    <property type="entry name" value="ADP-ribosyltransferase"/>
</dbReference>
<keyword evidence="3" id="KW-1185">Reference proteome</keyword>
<dbReference type="Pfam" id="PF03496">
    <property type="entry name" value="ADPrib_exo_Tox"/>
    <property type="match status" value="1"/>
</dbReference>
<evidence type="ECO:0000313" key="2">
    <source>
        <dbReference type="EMBL" id="MEA5260894.1"/>
    </source>
</evidence>
<evidence type="ECO:0000313" key="3">
    <source>
        <dbReference type="Proteomes" id="UP001304671"/>
    </source>
</evidence>
<organism evidence="2 3">
    <name type="scientific">Arcicella aquatica</name>
    <dbReference type="NCBI Taxonomy" id="217141"/>
    <lineage>
        <taxon>Bacteria</taxon>
        <taxon>Pseudomonadati</taxon>
        <taxon>Bacteroidota</taxon>
        <taxon>Cytophagia</taxon>
        <taxon>Cytophagales</taxon>
        <taxon>Flectobacillaceae</taxon>
        <taxon>Arcicella</taxon>
    </lineage>
</organism>
<name>A0ABU5QVQ6_9BACT</name>
<dbReference type="EMBL" id="JAYFUL010000073">
    <property type="protein sequence ID" value="MEA5260894.1"/>
    <property type="molecule type" value="Genomic_DNA"/>
</dbReference>
<dbReference type="RefSeq" id="WP_323253816.1">
    <property type="nucleotide sequence ID" value="NZ_JAYFUL010000073.1"/>
</dbReference>
<comment type="caution">
    <text evidence="2">The sequence shown here is derived from an EMBL/GenBank/DDBJ whole genome shotgun (WGS) entry which is preliminary data.</text>
</comment>
<dbReference type="Gene3D" id="3.90.176.10">
    <property type="entry name" value="Toxin ADP-ribosyltransferase, Chain A, domain 1"/>
    <property type="match status" value="1"/>
</dbReference>